<dbReference type="RefSeq" id="WP_252794884.1">
    <property type="nucleotide sequence ID" value="NZ_CP097121.1"/>
</dbReference>
<feature type="chain" id="PRO_5046093432" evidence="1">
    <location>
        <begin position="29"/>
        <end position="285"/>
    </location>
</feature>
<dbReference type="Proteomes" id="UP001056164">
    <property type="component" value="Chromosome"/>
</dbReference>
<dbReference type="Pfam" id="PF06030">
    <property type="entry name" value="WxLIP_PGBD"/>
    <property type="match status" value="1"/>
</dbReference>
<sequence length="285" mass="30892">MRTKTWFTLALVCITTIVTVSLPSFSHAQSVPSDFSVTPQLGGLPLQKGAGYFALRSKDHTTYKLPLLVTNDSNQQLHVTTRLNNAVTSPNGTINYQDSSAQPRGKQSLTNKVIGKRTKHVTVAPHSNQVVTYQINSGNQGRGITLGGITATAPVGQTNHVQNDVTFVTGVSLNAQKNQPNLQQLRLTKVEVAPLATSATVVARISNNHPQLLQHLRGKITLEQGSKIISSKRLTNVNIAPNSRVKFDLPPKKVATGNYQVVVKLQGHGQNLNVHRNISIKQALN</sequence>
<reference evidence="4" key="1">
    <citation type="submission" date="2022-05" db="EMBL/GenBank/DDBJ databases">
        <authorList>
            <person name="Oliphant S.A."/>
            <person name="Watson-Haigh N.S."/>
            <person name="Sumby K.M."/>
            <person name="Gardner J.M."/>
            <person name="Jiranek V."/>
        </authorList>
    </citation>
    <scope>NUCLEOTIDE SEQUENCE</scope>
    <source>
        <strain evidence="4">KI4_A6</strain>
    </source>
</reference>
<gene>
    <name evidence="4" type="ORF">M3M37_05840</name>
</gene>
<organism evidence="4 5">
    <name type="scientific">Fructilactobacillus carniphilus</name>
    <dbReference type="NCBI Taxonomy" id="2940297"/>
    <lineage>
        <taxon>Bacteria</taxon>
        <taxon>Bacillati</taxon>
        <taxon>Bacillota</taxon>
        <taxon>Bacilli</taxon>
        <taxon>Lactobacillales</taxon>
        <taxon>Lactobacillaceae</taxon>
        <taxon>Fructilactobacillus</taxon>
    </lineage>
</organism>
<evidence type="ECO:0000259" key="3">
    <source>
        <dbReference type="Pfam" id="PF11797"/>
    </source>
</evidence>
<keyword evidence="5" id="KW-1185">Reference proteome</keyword>
<dbReference type="EMBL" id="CP097121">
    <property type="protein sequence ID" value="USS90361.1"/>
    <property type="molecule type" value="Genomic_DNA"/>
</dbReference>
<feature type="domain" description="WxL Interacting Protein peptidoglycan binding" evidence="2">
    <location>
        <begin position="35"/>
        <end position="151"/>
    </location>
</feature>
<feature type="signal peptide" evidence="1">
    <location>
        <begin position="1"/>
        <end position="28"/>
    </location>
</feature>
<proteinExistence type="predicted"/>
<dbReference type="InterPro" id="IPR021759">
    <property type="entry name" value="WxLIP_HBD"/>
</dbReference>
<accession>A0ABY5BZ38</accession>
<name>A0ABY5BZ38_9LACO</name>
<dbReference type="Pfam" id="PF11797">
    <property type="entry name" value="WxLIP_HBD"/>
    <property type="match status" value="1"/>
</dbReference>
<feature type="domain" description="WxL Interacting Protein host binding" evidence="3">
    <location>
        <begin position="159"/>
        <end position="282"/>
    </location>
</feature>
<protein>
    <submittedName>
        <fullName evidence="4">DUF916 and DUF3324 domain-containing protein</fullName>
    </submittedName>
</protein>
<dbReference type="InterPro" id="IPR010317">
    <property type="entry name" value="WxLIP_PGBD"/>
</dbReference>
<evidence type="ECO:0000259" key="2">
    <source>
        <dbReference type="Pfam" id="PF06030"/>
    </source>
</evidence>
<evidence type="ECO:0000313" key="4">
    <source>
        <dbReference type="EMBL" id="USS90361.1"/>
    </source>
</evidence>
<keyword evidence="1" id="KW-0732">Signal</keyword>
<evidence type="ECO:0000313" key="5">
    <source>
        <dbReference type="Proteomes" id="UP001056164"/>
    </source>
</evidence>
<evidence type="ECO:0000256" key="1">
    <source>
        <dbReference type="SAM" id="SignalP"/>
    </source>
</evidence>